<comment type="caution">
    <text evidence="3">The sequence shown here is derived from an EMBL/GenBank/DDBJ whole genome shotgun (WGS) entry which is preliminary data.</text>
</comment>
<protein>
    <recommendedName>
        <fullName evidence="2">SRR1-like domain-containing protein</fullName>
    </recommendedName>
</protein>
<dbReference type="AlphaFoldDB" id="A0A9P8VWY5"/>
<gene>
    <name evidence="3" type="ORF">B0T10DRAFT_143379</name>
</gene>
<evidence type="ECO:0000256" key="1">
    <source>
        <dbReference type="SAM" id="MobiDB-lite"/>
    </source>
</evidence>
<sequence length="386" mass="43407">MSRSSMDDSLGGYDSDELVDLPPRRTARDRLDSIQQRKIGQRGSELMQYIDDLYAAGAKLWTKDMFLEIEEELAKAPQPASVKIRSMNGNSINRSVPFPPRNRSLHDSKEWTHTIGFEIYQYMRFNAGDLEDDCEEDLKAVQAKYTCAVNLFYTDIISSTVEYPELKAAWDESQRNWTQSAACDQLADALRKDINIPKTIKRMVCFALGDLERAWEYDTIPAADGLPLRRSMTQHAAALTLATLFGELIGTEPLPVLVQDPAYTPESKQVLTEVGFEVVGGLGALGFTHVDDDTVVMSCSPDVPVKQVVADIARPAVLIWNKVRPLSEESSEWTISNGRGEDSLCVPWTTDQDSPRTRELVEGYDMHEFPPSNQRFGDIVIYVRKD</sequence>
<evidence type="ECO:0000313" key="3">
    <source>
        <dbReference type="EMBL" id="KAH6880802.1"/>
    </source>
</evidence>
<dbReference type="EMBL" id="JAGPYM010000025">
    <property type="protein sequence ID" value="KAH6880802.1"/>
    <property type="molecule type" value="Genomic_DNA"/>
</dbReference>
<feature type="domain" description="SRR1-like" evidence="2">
    <location>
        <begin position="197"/>
        <end position="331"/>
    </location>
</feature>
<dbReference type="InterPro" id="IPR012942">
    <property type="entry name" value="SRR1-like"/>
</dbReference>
<dbReference type="Proteomes" id="UP000777438">
    <property type="component" value="Unassembled WGS sequence"/>
</dbReference>
<reference evidence="3 4" key="1">
    <citation type="journal article" date="2021" name="Nat. Commun.">
        <title>Genetic determinants of endophytism in the Arabidopsis root mycobiome.</title>
        <authorList>
            <person name="Mesny F."/>
            <person name="Miyauchi S."/>
            <person name="Thiergart T."/>
            <person name="Pickel B."/>
            <person name="Atanasova L."/>
            <person name="Karlsson M."/>
            <person name="Huettel B."/>
            <person name="Barry K.W."/>
            <person name="Haridas S."/>
            <person name="Chen C."/>
            <person name="Bauer D."/>
            <person name="Andreopoulos W."/>
            <person name="Pangilinan J."/>
            <person name="LaButti K."/>
            <person name="Riley R."/>
            <person name="Lipzen A."/>
            <person name="Clum A."/>
            <person name="Drula E."/>
            <person name="Henrissat B."/>
            <person name="Kohler A."/>
            <person name="Grigoriev I.V."/>
            <person name="Martin F.M."/>
            <person name="Hacquard S."/>
        </authorList>
    </citation>
    <scope>NUCLEOTIDE SEQUENCE [LARGE SCALE GENOMIC DNA]</scope>
    <source>
        <strain evidence="3 4">MPI-CAGE-CH-0241</strain>
    </source>
</reference>
<keyword evidence="4" id="KW-1185">Reference proteome</keyword>
<organism evidence="3 4">
    <name type="scientific">Thelonectria olida</name>
    <dbReference type="NCBI Taxonomy" id="1576542"/>
    <lineage>
        <taxon>Eukaryota</taxon>
        <taxon>Fungi</taxon>
        <taxon>Dikarya</taxon>
        <taxon>Ascomycota</taxon>
        <taxon>Pezizomycotina</taxon>
        <taxon>Sordariomycetes</taxon>
        <taxon>Hypocreomycetidae</taxon>
        <taxon>Hypocreales</taxon>
        <taxon>Nectriaceae</taxon>
        <taxon>Thelonectria</taxon>
    </lineage>
</organism>
<dbReference type="PANTHER" id="PTHR42080:SF3">
    <property type="entry name" value="SRR1-LIKE DOMAIN-CONTAINING PROTEIN"/>
    <property type="match status" value="1"/>
</dbReference>
<feature type="region of interest" description="Disordered" evidence="1">
    <location>
        <begin position="1"/>
        <end position="27"/>
    </location>
</feature>
<dbReference type="PANTHER" id="PTHR42080">
    <property type="entry name" value="SRR1 DOMAIN-CONTAINING PROTEIN"/>
    <property type="match status" value="1"/>
</dbReference>
<evidence type="ECO:0000313" key="4">
    <source>
        <dbReference type="Proteomes" id="UP000777438"/>
    </source>
</evidence>
<proteinExistence type="predicted"/>
<accession>A0A9P8VWY5</accession>
<dbReference type="OrthoDB" id="5230585at2759"/>
<evidence type="ECO:0000259" key="2">
    <source>
        <dbReference type="Pfam" id="PF07985"/>
    </source>
</evidence>
<name>A0A9P8VWY5_9HYPO</name>
<dbReference type="Pfam" id="PF07985">
    <property type="entry name" value="SRR1"/>
    <property type="match status" value="1"/>
</dbReference>